<evidence type="ECO:0000256" key="3">
    <source>
        <dbReference type="ARBA" id="ARBA00023274"/>
    </source>
</evidence>
<name>A0A955L5N7_9BACT</name>
<comment type="caution">
    <text evidence="8">The sequence shown here is derived from an EMBL/GenBank/DDBJ whole genome shotgun (WGS) entry which is preliminary data.</text>
</comment>
<evidence type="ECO:0000256" key="1">
    <source>
        <dbReference type="ARBA" id="ARBA00006242"/>
    </source>
</evidence>
<comment type="similarity">
    <text evidence="1 5 6">Belongs to the universal ribosomal protein uS2 family.</text>
</comment>
<sequence>MEKKVTKPKAEAKPKSAANTAKKTVYKFELPELQTFLKAGVQFGHQVKKWNPKMKDYIYDRRDKIHIIDLSKTLPMLEEAMQFLAQAASEGEILFAGTKRQASEIVKEAAIESGANYIVNRWPGGLLTNFTLIQRSLKKMIELEDEFEKGVEDRTKFEVSQMKKDWVKMNRLYEGVKQMKEYPKAVVIVDAKYERGAIKEARRLRIPIVSLVDTNSNPSIIDYPIPANDDAINSIKLVIGLLAEAVKKGNGGKGVQHKLKDYSVFEVKLIKSEVKNDDAVEVASGESEAPKARIAKVEPKATKATKNAKGMLEDIQEKKETTKVAKAKKTRGKK</sequence>
<dbReference type="PROSITE" id="PS00963">
    <property type="entry name" value="RIBOSOMAL_S2_2"/>
    <property type="match status" value="1"/>
</dbReference>
<organism evidence="8 9">
    <name type="scientific">Candidatus Dojkabacteria bacterium</name>
    <dbReference type="NCBI Taxonomy" id="2099670"/>
    <lineage>
        <taxon>Bacteria</taxon>
        <taxon>Candidatus Dojkabacteria</taxon>
    </lineage>
</organism>
<dbReference type="PANTHER" id="PTHR12534:SF0">
    <property type="entry name" value="SMALL RIBOSOMAL SUBUNIT PROTEIN US2M"/>
    <property type="match status" value="1"/>
</dbReference>
<evidence type="ECO:0000256" key="5">
    <source>
        <dbReference type="HAMAP-Rule" id="MF_00291"/>
    </source>
</evidence>
<evidence type="ECO:0000313" key="9">
    <source>
        <dbReference type="Proteomes" id="UP000783287"/>
    </source>
</evidence>
<evidence type="ECO:0000313" key="8">
    <source>
        <dbReference type="EMBL" id="MCA9383482.1"/>
    </source>
</evidence>
<dbReference type="AlphaFoldDB" id="A0A955L5N7"/>
<evidence type="ECO:0000256" key="6">
    <source>
        <dbReference type="RuleBase" id="RU003631"/>
    </source>
</evidence>
<feature type="region of interest" description="Disordered" evidence="7">
    <location>
        <begin position="300"/>
        <end position="334"/>
    </location>
</feature>
<evidence type="ECO:0000256" key="7">
    <source>
        <dbReference type="SAM" id="MobiDB-lite"/>
    </source>
</evidence>
<dbReference type="InterPro" id="IPR018130">
    <property type="entry name" value="Ribosomal_uS2_CS"/>
</dbReference>
<dbReference type="HAMAP" id="MF_00291_B">
    <property type="entry name" value="Ribosomal_uS2_B"/>
    <property type="match status" value="1"/>
</dbReference>
<keyword evidence="2 5" id="KW-0689">Ribosomal protein</keyword>
<proteinExistence type="inferred from homology"/>
<dbReference type="Gene3D" id="3.40.50.10490">
    <property type="entry name" value="Glucose-6-phosphate isomerase like protein, domain 1"/>
    <property type="match status" value="1"/>
</dbReference>
<protein>
    <recommendedName>
        <fullName evidence="4 5">Small ribosomal subunit protein uS2</fullName>
    </recommendedName>
</protein>
<dbReference type="Pfam" id="PF00318">
    <property type="entry name" value="Ribosomal_S2"/>
    <property type="match status" value="1"/>
</dbReference>
<keyword evidence="3 5" id="KW-0687">Ribonucleoprotein</keyword>
<dbReference type="Gene3D" id="1.10.287.610">
    <property type="entry name" value="Helix hairpin bin"/>
    <property type="match status" value="1"/>
</dbReference>
<evidence type="ECO:0000256" key="4">
    <source>
        <dbReference type="ARBA" id="ARBA00035256"/>
    </source>
</evidence>
<dbReference type="NCBIfam" id="TIGR01011">
    <property type="entry name" value="rpsB_bact"/>
    <property type="match status" value="1"/>
</dbReference>
<dbReference type="EMBL" id="JAGQLK010000076">
    <property type="protein sequence ID" value="MCA9383482.1"/>
    <property type="molecule type" value="Genomic_DNA"/>
</dbReference>
<dbReference type="GO" id="GO:0003735">
    <property type="term" value="F:structural constituent of ribosome"/>
    <property type="evidence" value="ECO:0007669"/>
    <property type="project" value="InterPro"/>
</dbReference>
<dbReference type="Proteomes" id="UP000783287">
    <property type="component" value="Unassembled WGS sequence"/>
</dbReference>
<dbReference type="InterPro" id="IPR005706">
    <property type="entry name" value="Ribosomal_uS2_bac/mit/plastid"/>
</dbReference>
<feature type="compositionally biased region" description="Basic residues" evidence="7">
    <location>
        <begin position="325"/>
        <end position="334"/>
    </location>
</feature>
<dbReference type="InterPro" id="IPR023591">
    <property type="entry name" value="Ribosomal_uS2_flav_dom_sf"/>
</dbReference>
<dbReference type="InterPro" id="IPR001865">
    <property type="entry name" value="Ribosomal_uS2"/>
</dbReference>
<dbReference type="CDD" id="cd01425">
    <property type="entry name" value="RPS2"/>
    <property type="match status" value="1"/>
</dbReference>
<dbReference type="PRINTS" id="PR00395">
    <property type="entry name" value="RIBOSOMALS2"/>
</dbReference>
<reference evidence="8" key="1">
    <citation type="submission" date="2020-04" db="EMBL/GenBank/DDBJ databases">
        <authorList>
            <person name="Zhang T."/>
        </authorList>
    </citation>
    <scope>NUCLEOTIDE SEQUENCE</scope>
    <source>
        <strain evidence="8">HKST-UBA14</strain>
    </source>
</reference>
<evidence type="ECO:0000256" key="2">
    <source>
        <dbReference type="ARBA" id="ARBA00022980"/>
    </source>
</evidence>
<dbReference type="GO" id="GO:0022627">
    <property type="term" value="C:cytosolic small ribosomal subunit"/>
    <property type="evidence" value="ECO:0007669"/>
    <property type="project" value="TreeGrafter"/>
</dbReference>
<accession>A0A955L5N7</accession>
<feature type="compositionally biased region" description="Basic and acidic residues" evidence="7">
    <location>
        <begin position="311"/>
        <end position="323"/>
    </location>
</feature>
<dbReference type="PANTHER" id="PTHR12534">
    <property type="entry name" value="30S RIBOSOMAL PROTEIN S2 PROKARYOTIC AND ORGANELLAR"/>
    <property type="match status" value="1"/>
</dbReference>
<dbReference type="GO" id="GO:0006412">
    <property type="term" value="P:translation"/>
    <property type="evidence" value="ECO:0007669"/>
    <property type="project" value="UniProtKB-UniRule"/>
</dbReference>
<dbReference type="SUPFAM" id="SSF52313">
    <property type="entry name" value="Ribosomal protein S2"/>
    <property type="match status" value="1"/>
</dbReference>
<reference evidence="8" key="2">
    <citation type="journal article" date="2021" name="Microbiome">
        <title>Successional dynamics and alternative stable states in a saline activated sludge microbial community over 9 years.</title>
        <authorList>
            <person name="Wang Y."/>
            <person name="Ye J."/>
            <person name="Ju F."/>
            <person name="Liu L."/>
            <person name="Boyd J.A."/>
            <person name="Deng Y."/>
            <person name="Parks D.H."/>
            <person name="Jiang X."/>
            <person name="Yin X."/>
            <person name="Woodcroft B.J."/>
            <person name="Tyson G.W."/>
            <person name="Hugenholtz P."/>
            <person name="Polz M.F."/>
            <person name="Zhang T."/>
        </authorList>
    </citation>
    <scope>NUCLEOTIDE SEQUENCE</scope>
    <source>
        <strain evidence="8">HKST-UBA14</strain>
    </source>
</reference>
<gene>
    <name evidence="5 8" type="primary">rpsB</name>
    <name evidence="8" type="ORF">KC909_03890</name>
</gene>